<dbReference type="SUPFAM" id="SSF52833">
    <property type="entry name" value="Thioredoxin-like"/>
    <property type="match status" value="1"/>
</dbReference>
<dbReference type="Proteomes" id="UP000300142">
    <property type="component" value="Unassembled WGS sequence"/>
</dbReference>
<dbReference type="AlphaFoldDB" id="A0A479ZUN3"/>
<dbReference type="Pfam" id="PF08534">
    <property type="entry name" value="Redoxin"/>
    <property type="match status" value="1"/>
</dbReference>
<sequence length="203" mass="22347">MLLALSKGESMVLTASTMLPLGTKAPEFHLPEVVSGENISLANFADKKALLVMFICRHCPFVKHIQTELANLGKDYFNSNLGIVAISANDAQNYPNDAPESLKEMSTELGFKFPFCYDETQETAQAYTAACTPDFFLFDQERKLVYRGQLDDSRPSNNKPVTGADLRAAIEAVLVDQAVTSEQIPSVGCNIKWKPGNEPNYFG</sequence>
<keyword evidence="3" id="KW-1185">Reference proteome</keyword>
<dbReference type="InterPro" id="IPR013740">
    <property type="entry name" value="Redoxin"/>
</dbReference>
<dbReference type="PANTHER" id="PTHR43640">
    <property type="entry name" value="OS07G0260300 PROTEIN"/>
    <property type="match status" value="1"/>
</dbReference>
<organism evidence="2 3">
    <name type="scientific">Sphaerospermopsis reniformis</name>
    <dbReference type="NCBI Taxonomy" id="531300"/>
    <lineage>
        <taxon>Bacteria</taxon>
        <taxon>Bacillati</taxon>
        <taxon>Cyanobacteriota</taxon>
        <taxon>Cyanophyceae</taxon>
        <taxon>Nostocales</taxon>
        <taxon>Aphanizomenonaceae</taxon>
        <taxon>Sphaerospermopsis</taxon>
    </lineage>
</organism>
<dbReference type="Gene3D" id="3.40.30.10">
    <property type="entry name" value="Glutaredoxin"/>
    <property type="match status" value="1"/>
</dbReference>
<protein>
    <submittedName>
        <fullName evidence="2">Alkyl hydroperoxide reductase/ Thiol specific antioxidant/ Mal allergen</fullName>
    </submittedName>
</protein>
<comment type="caution">
    <text evidence="2">The sequence shown here is derived from an EMBL/GenBank/DDBJ whole genome shotgun (WGS) entry which is preliminary data.</text>
</comment>
<dbReference type="PROSITE" id="PS51352">
    <property type="entry name" value="THIOREDOXIN_2"/>
    <property type="match status" value="1"/>
</dbReference>
<evidence type="ECO:0000259" key="1">
    <source>
        <dbReference type="PROSITE" id="PS51352"/>
    </source>
</evidence>
<accession>A0A479ZUN3</accession>
<proteinExistence type="predicted"/>
<evidence type="ECO:0000313" key="2">
    <source>
        <dbReference type="EMBL" id="GCL36285.1"/>
    </source>
</evidence>
<dbReference type="InterPro" id="IPR047262">
    <property type="entry name" value="PRX-like1"/>
</dbReference>
<dbReference type="EMBL" id="BJCE01000032">
    <property type="protein sequence ID" value="GCL36285.1"/>
    <property type="molecule type" value="Genomic_DNA"/>
</dbReference>
<feature type="domain" description="Thioredoxin" evidence="1">
    <location>
        <begin position="19"/>
        <end position="175"/>
    </location>
</feature>
<dbReference type="GO" id="GO:0016491">
    <property type="term" value="F:oxidoreductase activity"/>
    <property type="evidence" value="ECO:0007669"/>
    <property type="project" value="InterPro"/>
</dbReference>
<gene>
    <name evidence="2" type="ORF">SR1949_13880</name>
</gene>
<dbReference type="PANTHER" id="PTHR43640:SF1">
    <property type="entry name" value="THIOREDOXIN-DEPENDENT PEROXIREDOXIN"/>
    <property type="match status" value="1"/>
</dbReference>
<dbReference type="CDD" id="cd02969">
    <property type="entry name" value="PRX_like1"/>
    <property type="match status" value="1"/>
</dbReference>
<evidence type="ECO:0000313" key="3">
    <source>
        <dbReference type="Proteomes" id="UP000300142"/>
    </source>
</evidence>
<dbReference type="InterPro" id="IPR013766">
    <property type="entry name" value="Thioredoxin_domain"/>
</dbReference>
<reference evidence="3" key="1">
    <citation type="submission" date="2019-02" db="EMBL/GenBank/DDBJ databases">
        <title>Draft genome sequence of Sphaerospermopsis reniformis NIES-1949.</title>
        <authorList>
            <person name="Yamaguchi H."/>
            <person name="Suzuki S."/>
            <person name="Kawachi M."/>
        </authorList>
    </citation>
    <scope>NUCLEOTIDE SEQUENCE [LARGE SCALE GENOMIC DNA]</scope>
    <source>
        <strain evidence="3">NIES-1949</strain>
    </source>
</reference>
<dbReference type="InterPro" id="IPR036249">
    <property type="entry name" value="Thioredoxin-like_sf"/>
</dbReference>
<name>A0A479ZUN3_9CYAN</name>